<evidence type="ECO:0000256" key="1">
    <source>
        <dbReference type="ARBA" id="ARBA00003520"/>
    </source>
</evidence>
<comment type="subcellular location">
    <subcellularLocation>
        <location evidence="2">Cytoplasm</location>
        <location evidence="2">Cytoskeleton</location>
    </subcellularLocation>
</comment>
<organism evidence="9">
    <name type="scientific">Echinococcus granulosus</name>
    <name type="common">Hydatid tapeworm</name>
    <dbReference type="NCBI Taxonomy" id="6210"/>
    <lineage>
        <taxon>Eukaryota</taxon>
        <taxon>Metazoa</taxon>
        <taxon>Spiralia</taxon>
        <taxon>Lophotrochozoa</taxon>
        <taxon>Platyhelminthes</taxon>
        <taxon>Cestoda</taxon>
        <taxon>Eucestoda</taxon>
        <taxon>Cyclophyllidea</taxon>
        <taxon>Taeniidae</taxon>
        <taxon>Echinococcus</taxon>
        <taxon>Echinococcus granulosus group</taxon>
    </lineage>
</organism>
<dbReference type="PROSITE" id="PS01132">
    <property type="entry name" value="ACTINS_ACT_LIKE"/>
    <property type="match status" value="1"/>
</dbReference>
<name>A0A068WWY8_ECHGR</name>
<dbReference type="GO" id="GO:0005856">
    <property type="term" value="C:cytoskeleton"/>
    <property type="evidence" value="ECO:0007669"/>
    <property type="project" value="UniProtKB-SubCell"/>
</dbReference>
<keyword evidence="6" id="KW-0067">ATP-binding</keyword>
<evidence type="ECO:0000256" key="3">
    <source>
        <dbReference type="ARBA" id="ARBA00006681"/>
    </source>
</evidence>
<dbReference type="EMBL" id="LK028614">
    <property type="protein sequence ID" value="CDS24679.1"/>
    <property type="molecule type" value="Genomic_DNA"/>
</dbReference>
<dbReference type="GO" id="GO:0005524">
    <property type="term" value="F:ATP binding"/>
    <property type="evidence" value="ECO:0007669"/>
    <property type="project" value="UniProtKB-KW"/>
</dbReference>
<evidence type="ECO:0000256" key="2">
    <source>
        <dbReference type="ARBA" id="ARBA00004245"/>
    </source>
</evidence>
<reference evidence="9 10" key="1">
    <citation type="journal article" date="2013" name="Nature">
        <title>The genomes of four tapeworm species reveal adaptations to parasitism.</title>
        <authorList>
            <person name="Tsai I.J."/>
            <person name="Zarowiecki M."/>
            <person name="Holroyd N."/>
            <person name="Garciarrubio A."/>
            <person name="Sanchez-Flores A."/>
            <person name="Brooks K.L."/>
            <person name="Tracey A."/>
            <person name="Bobes R.J."/>
            <person name="Fragoso G."/>
            <person name="Sciutto E."/>
            <person name="Aslett M."/>
            <person name="Beasley H."/>
            <person name="Bennett H.M."/>
            <person name="Cai J."/>
            <person name="Camicia F."/>
            <person name="Clark R."/>
            <person name="Cucher M."/>
            <person name="De Silva N."/>
            <person name="Day T.A."/>
            <person name="Deplazes P."/>
            <person name="Estrada K."/>
            <person name="Fernandez C."/>
            <person name="Holland P.W."/>
            <person name="Hou J."/>
            <person name="Hu S."/>
            <person name="Huckvale T."/>
            <person name="Hung S.S."/>
            <person name="Kamenetzky L."/>
            <person name="Keane J.A."/>
            <person name="Kiss F."/>
            <person name="Koziol U."/>
            <person name="Lambert O."/>
            <person name="Liu K."/>
            <person name="Luo X."/>
            <person name="Luo Y."/>
            <person name="Macchiaroli N."/>
            <person name="Nichol S."/>
            <person name="Paps J."/>
            <person name="Parkinson J."/>
            <person name="Pouchkina-Stantcheva N."/>
            <person name="Riddiford N."/>
            <person name="Rosenzvit M."/>
            <person name="Salinas G."/>
            <person name="Wasmuth J.D."/>
            <person name="Zamanian M."/>
            <person name="Zheng Y."/>
            <person name="Cai X."/>
            <person name="Soberon X."/>
            <person name="Olson P.D."/>
            <person name="Laclette J.P."/>
            <person name="Brehm K."/>
            <person name="Berriman M."/>
            <person name="Garciarrubio A."/>
            <person name="Bobes R.J."/>
            <person name="Fragoso G."/>
            <person name="Sanchez-Flores A."/>
            <person name="Estrada K."/>
            <person name="Cevallos M.A."/>
            <person name="Morett E."/>
            <person name="Gonzalez V."/>
            <person name="Portillo T."/>
            <person name="Ochoa-Leyva A."/>
            <person name="Jose M.V."/>
            <person name="Sciutto E."/>
            <person name="Landa A."/>
            <person name="Jimenez L."/>
            <person name="Valdes V."/>
            <person name="Carrero J.C."/>
            <person name="Larralde C."/>
            <person name="Morales-Montor J."/>
            <person name="Limon-Lason J."/>
            <person name="Soberon X."/>
            <person name="Laclette J.P."/>
        </authorList>
    </citation>
    <scope>NUCLEOTIDE SEQUENCE [LARGE SCALE GENOMIC DNA]</scope>
</reference>
<dbReference type="SUPFAM" id="SSF53067">
    <property type="entry name" value="Actin-like ATPase domain"/>
    <property type="match status" value="2"/>
</dbReference>
<evidence type="ECO:0000256" key="8">
    <source>
        <dbReference type="ARBA" id="ARBA00023212"/>
    </source>
</evidence>
<dbReference type="GO" id="GO:0003779">
    <property type="term" value="F:actin binding"/>
    <property type="evidence" value="ECO:0007669"/>
    <property type="project" value="UniProtKB-KW"/>
</dbReference>
<evidence type="ECO:0000256" key="4">
    <source>
        <dbReference type="ARBA" id="ARBA00022490"/>
    </source>
</evidence>
<dbReference type="CDD" id="cd10221">
    <property type="entry name" value="ASKHA_NBD_Arp3-like"/>
    <property type="match status" value="1"/>
</dbReference>
<evidence type="ECO:0000313" key="10">
    <source>
        <dbReference type="Proteomes" id="UP000492820"/>
    </source>
</evidence>
<dbReference type="AlphaFoldDB" id="A0A068WWY8"/>
<evidence type="ECO:0000256" key="7">
    <source>
        <dbReference type="ARBA" id="ARBA00023203"/>
    </source>
</evidence>
<dbReference type="Proteomes" id="UP000492820">
    <property type="component" value="Unassembled WGS sequence"/>
</dbReference>
<dbReference type="WBParaSite" id="EgrG_000292600">
    <property type="protein sequence ID" value="EgrG_000292600"/>
    <property type="gene ID" value="EgrG_000292600"/>
</dbReference>
<dbReference type="InterPro" id="IPR043129">
    <property type="entry name" value="ATPase_NBD"/>
</dbReference>
<dbReference type="Gene3D" id="3.90.640.10">
    <property type="entry name" value="Actin, Chain A, domain 4"/>
    <property type="match status" value="1"/>
</dbReference>
<accession>A0A068WWY8</accession>
<dbReference type="InterPro" id="IPR020902">
    <property type="entry name" value="Actin/actin-like_CS"/>
</dbReference>
<keyword evidence="8" id="KW-0206">Cytoskeleton</keyword>
<keyword evidence="4" id="KW-0963">Cytoplasm</keyword>
<comment type="similarity">
    <text evidence="3">Belongs to the actin family. ARP3 subfamily.</text>
</comment>
<dbReference type="SMART" id="SM00268">
    <property type="entry name" value="ACTIN"/>
    <property type="match status" value="1"/>
</dbReference>
<proteinExistence type="inferred from homology"/>
<sequence length="454" mass="50895">MSNRLPAAVVDNGTGYSKIGYAGNMQPQCIIPSCIAVKEYGKVGNRDTRRLGTGLDDLNFYIGDEAIAAEGKNDFSLKWPIRHGIIEDWDLMQRYMEQVIFGVLRAEPEDHFFLMTEPPLNTPENREYLAEIMFETFNIPGLYIAMQAMLALVASWGARKAEERSLTGTVIDSGDGVTHVMPVVDGYVVGSCIKHIPIAGRDITSFIQQLLRERESGIPPDLSMEVAKKIKERYCYICSDIAREFRKYDLDPQRWLSTKDVVEHPKHPPVTFDVGYERFLAPAVFFHPEFVSRDYTESISTVVDGVIQNSPIDARRGLYANIVLSGGSSMFKNLGRRIQRDIQSIVNTRLEMTEKLTGGRMKPTPIEVNVVSHRMQRYAVWLGGSILASTPEFYTACHTRAQYEEYGPAICRHNPILLPSLAAFPSFYHVPLPTSLPSFSNAPAFSLDLTGGIQ</sequence>
<evidence type="ECO:0000313" key="11">
    <source>
        <dbReference type="WBParaSite" id="EgrG_000292600"/>
    </source>
</evidence>
<keyword evidence="5" id="KW-0547">Nucleotide-binding</keyword>
<dbReference type="Gene3D" id="3.30.420.40">
    <property type="match status" value="2"/>
</dbReference>
<protein>
    <submittedName>
        <fullName evidence="9 11">Actin protein 3B</fullName>
    </submittedName>
</protein>
<reference evidence="9" key="2">
    <citation type="submission" date="2014-06" db="EMBL/GenBank/DDBJ databases">
        <authorList>
            <person name="Aslett M."/>
        </authorList>
    </citation>
    <scope>NUCLEOTIDE SEQUENCE</scope>
</reference>
<evidence type="ECO:0000313" key="9">
    <source>
        <dbReference type="EMBL" id="CDS24679.1"/>
    </source>
</evidence>
<evidence type="ECO:0000256" key="5">
    <source>
        <dbReference type="ARBA" id="ARBA00022741"/>
    </source>
</evidence>
<gene>
    <name evidence="9" type="ORF">EgrG_000292600</name>
</gene>
<dbReference type="InterPro" id="IPR004000">
    <property type="entry name" value="Actin"/>
</dbReference>
<evidence type="ECO:0000256" key="6">
    <source>
        <dbReference type="ARBA" id="ARBA00022840"/>
    </source>
</evidence>
<dbReference type="PANTHER" id="PTHR11937">
    <property type="entry name" value="ACTIN"/>
    <property type="match status" value="1"/>
</dbReference>
<dbReference type="FunFam" id="3.90.640.10:FF:000006">
    <property type="entry name" value="Actin-related protein 3 (ARP3)"/>
    <property type="match status" value="1"/>
</dbReference>
<comment type="function">
    <text evidence="1">Actins are highly conserved proteins that are involved in various types of cell motility and are ubiquitously expressed in all eukaryotic cells.</text>
</comment>
<dbReference type="FunFam" id="3.30.420.40:FF:000029">
    <property type="entry name" value="Actin-related protein 3"/>
    <property type="match status" value="1"/>
</dbReference>
<keyword evidence="7" id="KW-0009">Actin-binding</keyword>
<dbReference type="OrthoDB" id="421448at2759"/>
<dbReference type="Pfam" id="PF00022">
    <property type="entry name" value="Actin"/>
    <property type="match status" value="1"/>
</dbReference>
<reference evidence="11" key="3">
    <citation type="submission" date="2020-10" db="UniProtKB">
        <authorList>
            <consortium name="WormBaseParasite"/>
        </authorList>
    </citation>
    <scope>IDENTIFICATION</scope>
</reference>